<gene>
    <name evidence="1" type="ORF">H4219_006240</name>
</gene>
<dbReference type="EMBL" id="JANBPU010000597">
    <property type="protein sequence ID" value="KAJ1910313.1"/>
    <property type="molecule type" value="Genomic_DNA"/>
</dbReference>
<comment type="caution">
    <text evidence="1">The sequence shown here is derived from an EMBL/GenBank/DDBJ whole genome shotgun (WGS) entry which is preliminary data.</text>
</comment>
<feature type="non-terminal residue" evidence="1">
    <location>
        <position position="97"/>
    </location>
</feature>
<sequence length="97" mass="10335">MKPMSVAHVTMHQMANACAEKVYIEKTFGVALPSGYVYHGLFPSGDSLPSKAWTSDSYQVNNSSVNSSSGEEVLSAWLNAQRTTAGLLDPTKAVIGV</sequence>
<protein>
    <submittedName>
        <fullName evidence="1">Uncharacterized protein</fullName>
    </submittedName>
</protein>
<evidence type="ECO:0000313" key="2">
    <source>
        <dbReference type="Proteomes" id="UP001150538"/>
    </source>
</evidence>
<reference evidence="1" key="1">
    <citation type="submission" date="2022-07" db="EMBL/GenBank/DDBJ databases">
        <title>Phylogenomic reconstructions and comparative analyses of Kickxellomycotina fungi.</title>
        <authorList>
            <person name="Reynolds N.K."/>
            <person name="Stajich J.E."/>
            <person name="Barry K."/>
            <person name="Grigoriev I.V."/>
            <person name="Crous P."/>
            <person name="Smith M.E."/>
        </authorList>
    </citation>
    <scope>NUCLEOTIDE SEQUENCE</scope>
    <source>
        <strain evidence="1">NBRC 100468</strain>
    </source>
</reference>
<dbReference type="Proteomes" id="UP001150538">
    <property type="component" value="Unassembled WGS sequence"/>
</dbReference>
<dbReference type="AlphaFoldDB" id="A0A9W8DI36"/>
<keyword evidence="2" id="KW-1185">Reference proteome</keyword>
<evidence type="ECO:0000313" key="1">
    <source>
        <dbReference type="EMBL" id="KAJ1910313.1"/>
    </source>
</evidence>
<proteinExistence type="predicted"/>
<name>A0A9W8DI36_9FUNG</name>
<accession>A0A9W8DI36</accession>
<organism evidence="1 2">
    <name type="scientific">Mycoemilia scoparia</name>
    <dbReference type="NCBI Taxonomy" id="417184"/>
    <lineage>
        <taxon>Eukaryota</taxon>
        <taxon>Fungi</taxon>
        <taxon>Fungi incertae sedis</taxon>
        <taxon>Zoopagomycota</taxon>
        <taxon>Kickxellomycotina</taxon>
        <taxon>Kickxellomycetes</taxon>
        <taxon>Kickxellales</taxon>
        <taxon>Kickxellaceae</taxon>
        <taxon>Mycoemilia</taxon>
    </lineage>
</organism>